<dbReference type="InterPro" id="IPR036259">
    <property type="entry name" value="MFS_trans_sf"/>
</dbReference>
<keyword evidence="3" id="KW-0812">Transmembrane</keyword>
<keyword evidence="5" id="KW-1185">Reference proteome</keyword>
<dbReference type="EMBL" id="GL698473">
    <property type="protein sequence ID" value="EFY92879.1"/>
    <property type="molecule type" value="Genomic_DNA"/>
</dbReference>
<dbReference type="GO" id="GO:0016020">
    <property type="term" value="C:membrane"/>
    <property type="evidence" value="ECO:0007669"/>
    <property type="project" value="UniProtKB-SubCell"/>
</dbReference>
<dbReference type="GO" id="GO:0022857">
    <property type="term" value="F:transmembrane transporter activity"/>
    <property type="evidence" value="ECO:0007669"/>
    <property type="project" value="InterPro"/>
</dbReference>
<dbReference type="OMA" id="WHESTYS"/>
<evidence type="ECO:0000313" key="4">
    <source>
        <dbReference type="EMBL" id="EFY92879.1"/>
    </source>
</evidence>
<dbReference type="OrthoDB" id="6499973at2759"/>
<keyword evidence="3" id="KW-0472">Membrane</keyword>
<evidence type="ECO:0000313" key="5">
    <source>
        <dbReference type="Proteomes" id="UP000002499"/>
    </source>
</evidence>
<dbReference type="InterPro" id="IPR050327">
    <property type="entry name" value="Proton-linked_MCT"/>
</dbReference>
<sequence>MGAPRRPRVSMSLAWHESTYSSPRVAYERLKSGYSKKTDCGNSLYHPCAALSSSDGAADDSEPKLPTVITIDVAYSCWPRMKWSQRNRRWMPDTPDSTSNVDSSRSIADTEISHIVVPDGGLRAWLVVVGGFIVYFFIFGLLNAFGSFQDIYTDGSGFSTKFPHFLVNQGIFFGTGIALLYYPATGAITEWFNEKRPLALGIAASGSSVGGALWSTYVPELNDKLPHGVVFLVIGGIATPLLFLGCLLIRERKGAAGHDESGDEVRPSQRSIRSAVLEWRFLALTWSLVILYTGVLIPFHFLVVYAREKEVSEDVAYNLVAFTYLGSILGRIGSGLLADFFGW</sequence>
<keyword evidence="3" id="KW-1133">Transmembrane helix</keyword>
<dbReference type="Pfam" id="PF07690">
    <property type="entry name" value="MFS_1"/>
    <property type="match status" value="1"/>
</dbReference>
<dbReference type="InterPro" id="IPR011701">
    <property type="entry name" value="MFS"/>
</dbReference>
<feature type="transmembrane region" description="Helical" evidence="3">
    <location>
        <begin position="197"/>
        <end position="217"/>
    </location>
</feature>
<proteinExistence type="inferred from homology"/>
<dbReference type="PANTHER" id="PTHR11360:SF177">
    <property type="entry name" value="RIBOFLAVIN TRANSPORTER MCH5"/>
    <property type="match status" value="1"/>
</dbReference>
<accession>E9DU19</accession>
<comment type="subcellular location">
    <subcellularLocation>
        <location evidence="1">Membrane</location>
        <topology evidence="1">Multi-pass membrane protein</topology>
    </subcellularLocation>
</comment>
<feature type="transmembrane region" description="Helical" evidence="3">
    <location>
        <begin position="281"/>
        <end position="303"/>
    </location>
</feature>
<name>E9DU19_METAQ</name>
<feature type="transmembrane region" description="Helical" evidence="3">
    <location>
        <begin position="315"/>
        <end position="338"/>
    </location>
</feature>
<reference evidence="4 5" key="1">
    <citation type="journal article" date="2011" name="PLoS Genet.">
        <title>Genome sequencing and comparative transcriptomics of the model entomopathogenic fungi Metarhizium anisopliae and M. acridum.</title>
        <authorList>
            <person name="Gao Q."/>
            <person name="Jin K."/>
            <person name="Ying S.H."/>
            <person name="Zhang Y."/>
            <person name="Xiao G."/>
            <person name="Shang Y."/>
            <person name="Duan Z."/>
            <person name="Hu X."/>
            <person name="Xie X.Q."/>
            <person name="Zhou G."/>
            <person name="Peng G."/>
            <person name="Luo Z."/>
            <person name="Huang W."/>
            <person name="Wang B."/>
            <person name="Fang W."/>
            <person name="Wang S."/>
            <person name="Zhong Y."/>
            <person name="Ma L.J."/>
            <person name="St Leger R.J."/>
            <person name="Zhao G.P."/>
            <person name="Pei Y."/>
            <person name="Feng M.G."/>
            <person name="Xia Y."/>
            <person name="Wang C."/>
        </authorList>
    </citation>
    <scope>NUCLEOTIDE SEQUENCE [LARGE SCALE GENOMIC DNA]</scope>
    <source>
        <strain evidence="4 5">CQMa 102</strain>
    </source>
</reference>
<dbReference type="InParanoid" id="E9DU19"/>
<evidence type="ECO:0000256" key="2">
    <source>
        <dbReference type="ARBA" id="ARBA00006727"/>
    </source>
</evidence>
<dbReference type="Gene3D" id="1.20.1250.20">
    <property type="entry name" value="MFS general substrate transporter like domains"/>
    <property type="match status" value="1"/>
</dbReference>
<dbReference type="Proteomes" id="UP000002499">
    <property type="component" value="Unassembled WGS sequence"/>
</dbReference>
<dbReference type="PANTHER" id="PTHR11360">
    <property type="entry name" value="MONOCARBOXYLATE TRANSPORTER"/>
    <property type="match status" value="1"/>
</dbReference>
<evidence type="ECO:0000256" key="1">
    <source>
        <dbReference type="ARBA" id="ARBA00004141"/>
    </source>
</evidence>
<gene>
    <name evidence="4" type="ORF">MAC_01117</name>
</gene>
<protein>
    <submittedName>
        <fullName evidence="4">MFS monocarboxylate transporter, putative</fullName>
    </submittedName>
</protein>
<dbReference type="HOGENOM" id="CLU_001265_1_4_1"/>
<dbReference type="SUPFAM" id="SSF103473">
    <property type="entry name" value="MFS general substrate transporter"/>
    <property type="match status" value="1"/>
</dbReference>
<dbReference type="AlphaFoldDB" id="E9DU19"/>
<evidence type="ECO:0000256" key="3">
    <source>
        <dbReference type="SAM" id="Phobius"/>
    </source>
</evidence>
<comment type="similarity">
    <text evidence="2">Belongs to the major facilitator superfamily. Monocarboxylate porter (TC 2.A.1.13) family.</text>
</comment>
<feature type="transmembrane region" description="Helical" evidence="3">
    <location>
        <begin position="165"/>
        <end position="185"/>
    </location>
</feature>
<feature type="transmembrane region" description="Helical" evidence="3">
    <location>
        <begin position="124"/>
        <end position="145"/>
    </location>
</feature>
<feature type="transmembrane region" description="Helical" evidence="3">
    <location>
        <begin position="229"/>
        <end position="249"/>
    </location>
</feature>
<organism evidence="5">
    <name type="scientific">Metarhizium acridum (strain CQMa 102)</name>
    <dbReference type="NCBI Taxonomy" id="655827"/>
    <lineage>
        <taxon>Eukaryota</taxon>
        <taxon>Fungi</taxon>
        <taxon>Dikarya</taxon>
        <taxon>Ascomycota</taxon>
        <taxon>Pezizomycotina</taxon>
        <taxon>Sordariomycetes</taxon>
        <taxon>Hypocreomycetidae</taxon>
        <taxon>Hypocreales</taxon>
        <taxon>Clavicipitaceae</taxon>
        <taxon>Metarhizium</taxon>
    </lineage>
</organism>
<dbReference type="eggNOG" id="KOG2504">
    <property type="taxonomic scope" value="Eukaryota"/>
</dbReference>